<evidence type="ECO:0000256" key="16">
    <source>
        <dbReference type="SAM" id="MobiDB-lite"/>
    </source>
</evidence>
<evidence type="ECO:0000256" key="6">
    <source>
        <dbReference type="ARBA" id="ARBA00022692"/>
    </source>
</evidence>
<reference evidence="19" key="1">
    <citation type="submission" date="2020-10" db="EMBL/GenBank/DDBJ databases">
        <title>Feather gene expression reveals the developmental basis of iridescence in African starlings.</title>
        <authorList>
            <person name="Rubenstein D.R."/>
        </authorList>
    </citation>
    <scope>NUCLEOTIDE SEQUENCE</scope>
    <source>
        <strain evidence="19">SS15</strain>
        <tissue evidence="19">Liver</tissue>
    </source>
</reference>
<evidence type="ECO:0000256" key="12">
    <source>
        <dbReference type="ARBA" id="ARBA00023303"/>
    </source>
</evidence>
<keyword evidence="8 17" id="KW-1133">Transmembrane helix</keyword>
<dbReference type="FunFam" id="3.80.10.10:FF:000089">
    <property type="entry name" value="volume-regulated anion channel subunit LRRC8B"/>
    <property type="match status" value="1"/>
</dbReference>
<dbReference type="PROSITE" id="PS51450">
    <property type="entry name" value="LRR"/>
    <property type="match status" value="4"/>
</dbReference>
<evidence type="ECO:0000313" key="21">
    <source>
        <dbReference type="Proteomes" id="UP000618051"/>
    </source>
</evidence>
<feature type="transmembrane region" description="Helical" evidence="17">
    <location>
        <begin position="84"/>
        <end position="104"/>
    </location>
</feature>
<dbReference type="Gene3D" id="3.80.10.10">
    <property type="entry name" value="Ribonuclease Inhibitor"/>
    <property type="match status" value="4"/>
</dbReference>
<evidence type="ECO:0000256" key="9">
    <source>
        <dbReference type="ARBA" id="ARBA00023065"/>
    </source>
</evidence>
<dbReference type="Pfam" id="PF13306">
    <property type="entry name" value="LRR_5"/>
    <property type="match status" value="2"/>
</dbReference>
<sequence length="1660" mass="191643">MEGVMSCCSNSHRFWSPNISQSYDNLFSLQECIVTIQSFFSCFPLGGPAAVLSQVKVMITLTELKCLADAQSSYHILKPWWDVFWYYLTMIMLLVAVLAGALQLTQTRVLCCLPCKLEFDNHCAVPWDLVKASLNMSASSTAPIIIPLKIQNYLHRQQYSYIDAVCYERQLHWFAKFFPYLVLLHTFIFAACSNFWLYYPSTSSRLEHFVAVLQKCFDSPWTTRALSETVAEQSARKLPIAKSKTVISSPQCSGDIGASRQSLPYSQHGLETTGRENSSVLDKKEGEQAKAIFEKVKKFRVHAEEKDVVYTVYMKQIIVKVFVVVVIVIYVPYYLSFITLEIDCVVNVQAFTGYKRYQCVYSLAEIFKVLASFYVVLVIFYGLTCTYSLWWMLRSSLKQYSFEKLREKSNYTDIPDVKNDFAFILHLADQYDPLYSQRFSIFLSDLSENELKQINLNNEWSVEKLKNKLVRNSQDKTELHLFMLNGLPDSVFELTEIEVLSLELIPEAKLPSAVTQLVNLKELNVYHSSLTMDYPAVSFLEENLKTLRLKSSEMGRIPFWVFHLKNLQELCLTGYFMLDHHNSIYNDGFQGLKNLRSIHLKNNLSRIPQVITDLLPSLQHLSINNEGNKLIVLNNLKKLVNLRTLELICCDLERIPHSIFTLNNLHEIDLKENNLRTVEEIISFQHLKNLSCLKLWHNSISYVPVQIGALSNLEQLYLNYNNIKNVPLQLFLCRKLHYLDLSYNKLTSIPEEIGYLTNLQYLALTKNHIEMLPDGLFQCKKLQFLLLGNNSLMNLSPFVGQLLNLVQLELIGNYLESLPAELEECQLLKRNNLIVEERLLKTLPPRVRERLQACSDKRMIPVTEFRQFSEQQPAFRVLKPWWDVFTDYLSVAMLMIGVFGCTLQVMQDKIICLPKRVQPCQNQSNSSNVFNTVPDTTSLPPPKPSTPPATVEMKGLKTDLDLQQYSFINQVCYERALHWYAKYFPYLVLIHTLVFMLCSNFWFKFPGSSSKIEHFISILGKCFDSPWTTRALSEVSGEDSEEKDNRKNNINKSNTAQPSTEGTLVKTQSLKSIPEKLVVDKGTPGALDKKEGEQAKALFEKVKKFRLHVEEGDILYVMYVRQTVLKVIKFLIIIAYNTALVSEVNFTVVCNVDIEDMTGYKNFCCNHTMAHLFSKLSYCYLCFVSIYGLTCLYTLYWLFYRSLKEYSFEYVRQETGIDDIPDVKNDFAFMLHMIDQYDPLYSKRFAVFLSEVSENKLKQLNLNNEWTADKLRQRLQTNSHSHLELQLFMLSGLPDTVFEITELQSLKLEIINNVMIPATIAQLDNLQELSLHQCSVKIHSAALAFLKENLKILSVKFDDIRELPHWMYGLRNLEELYLIGSLSHDISKNITLESFRELKSLKVLHIKSNLSKIPQSAVDVSSHLQKLCIHNDGTKLVMLNNLKKMVNLTQLELVHCDLERIPHAVFSLLSLQELDLKENNLKSIEEIVSFQHLRKLTILKLWYNSITYIPEHIKKLTSLERLSFSHNKIEVLPSHLFLCNKIRYLDLAYNDIRFIPPEIGVLQSLQYFSITCNKVESVPDELYFCKKLKTLKIGKNNLSVLSPKIGNLTLLSYLDIKGNHFEILPPELGECRALKRTGFTVEDNLFETLPSDVREQMKAE</sequence>
<dbReference type="InterPro" id="IPR003591">
    <property type="entry name" value="Leu-rich_rpt_typical-subtyp"/>
</dbReference>
<feature type="domain" description="LRRC8 pannexin-like TM region" evidence="18">
    <location>
        <begin position="859"/>
        <end position="1195"/>
    </location>
</feature>
<dbReference type="SUPFAM" id="SSF52058">
    <property type="entry name" value="L domain-like"/>
    <property type="match status" value="2"/>
</dbReference>
<evidence type="ECO:0000256" key="5">
    <source>
        <dbReference type="ARBA" id="ARBA00022614"/>
    </source>
</evidence>
<keyword evidence="11" id="KW-1015">Disulfide bond</keyword>
<evidence type="ECO:0000256" key="1">
    <source>
        <dbReference type="ARBA" id="ARBA00004651"/>
    </source>
</evidence>
<keyword evidence="5" id="KW-0433">Leucine-rich repeat</keyword>
<dbReference type="EMBL" id="JADDUC020000009">
    <property type="protein sequence ID" value="KAI1236694.1"/>
    <property type="molecule type" value="Genomic_DNA"/>
</dbReference>
<dbReference type="OrthoDB" id="660555at2759"/>
<dbReference type="FunFam" id="3.80.10.10:FF:000182">
    <property type="entry name" value="volume-regulated anion channel subunit LRRC8C isoform X2"/>
    <property type="match status" value="1"/>
</dbReference>
<dbReference type="SMART" id="SM00369">
    <property type="entry name" value="LRR_TYP"/>
    <property type="match status" value="13"/>
</dbReference>
<feature type="transmembrane region" description="Helical" evidence="17">
    <location>
        <begin position="885"/>
        <end position="906"/>
    </location>
</feature>
<dbReference type="GO" id="GO:0005886">
    <property type="term" value="C:plasma membrane"/>
    <property type="evidence" value="ECO:0007669"/>
    <property type="project" value="UniProtKB-SubCell"/>
</dbReference>
<comment type="similarity">
    <text evidence="2">Belongs to the LRRC8 family.</text>
</comment>
<dbReference type="FunFam" id="3.80.10.10:FF:000873">
    <property type="entry name" value="Leucine-rich repeat-containing protein 8C"/>
    <property type="match status" value="1"/>
</dbReference>
<dbReference type="GO" id="GO:0034220">
    <property type="term" value="P:monoatomic ion transmembrane transport"/>
    <property type="evidence" value="ECO:0007669"/>
    <property type="project" value="UniProtKB-KW"/>
</dbReference>
<evidence type="ECO:0000256" key="17">
    <source>
        <dbReference type="SAM" id="Phobius"/>
    </source>
</evidence>
<evidence type="ECO:0000256" key="13">
    <source>
        <dbReference type="ARBA" id="ARBA00024145"/>
    </source>
</evidence>
<keyword evidence="9" id="KW-0406">Ion transport</keyword>
<keyword evidence="21" id="KW-1185">Reference proteome</keyword>
<feature type="transmembrane region" description="Helical" evidence="17">
    <location>
        <begin position="371"/>
        <end position="393"/>
    </location>
</feature>
<dbReference type="GO" id="GO:0005737">
    <property type="term" value="C:cytoplasm"/>
    <property type="evidence" value="ECO:0007669"/>
    <property type="project" value="TreeGrafter"/>
</dbReference>
<proteinExistence type="inferred from homology"/>
<dbReference type="SMART" id="SM00365">
    <property type="entry name" value="LRR_SD22"/>
    <property type="match status" value="4"/>
</dbReference>
<evidence type="ECO:0000256" key="14">
    <source>
        <dbReference type="ARBA" id="ARBA00024158"/>
    </source>
</evidence>
<dbReference type="InterPro" id="IPR050216">
    <property type="entry name" value="LRR_domain-containing"/>
</dbReference>
<comment type="subcellular location">
    <subcellularLocation>
        <location evidence="1">Cell membrane</location>
        <topology evidence="1">Multi-pass membrane protein</topology>
    </subcellularLocation>
</comment>
<evidence type="ECO:0000256" key="11">
    <source>
        <dbReference type="ARBA" id="ARBA00023157"/>
    </source>
</evidence>
<evidence type="ECO:0000256" key="2">
    <source>
        <dbReference type="ARBA" id="ARBA00010471"/>
    </source>
</evidence>
<evidence type="ECO:0000256" key="8">
    <source>
        <dbReference type="ARBA" id="ARBA00022989"/>
    </source>
</evidence>
<evidence type="ECO:0000313" key="20">
    <source>
        <dbReference type="EMBL" id="KAI1236694.1"/>
    </source>
</evidence>
<feature type="compositionally biased region" description="Polar residues" evidence="16">
    <location>
        <begin position="1048"/>
        <end position="1064"/>
    </location>
</feature>
<gene>
    <name evidence="20" type="ORF">IHE44_0014947</name>
    <name evidence="19" type="ORF">IHE44_013870</name>
</gene>
<dbReference type="Proteomes" id="UP000618051">
    <property type="component" value="Unassembled WGS sequence"/>
</dbReference>
<dbReference type="InterPro" id="IPR026906">
    <property type="entry name" value="LRR_5"/>
</dbReference>
<feature type="region of interest" description="Disordered" evidence="16">
    <location>
        <begin position="1034"/>
        <end position="1064"/>
    </location>
</feature>
<reference evidence="20 21" key="2">
    <citation type="journal article" date="2021" name="J. Hered.">
        <title>Feather Gene Expression Elucidates the Developmental Basis of Plumage Iridescence in African Starlings.</title>
        <authorList>
            <person name="Rubenstein D.R."/>
            <person name="Corvelo A."/>
            <person name="MacManes M.D."/>
            <person name="Maia R."/>
            <person name="Narzisi G."/>
            <person name="Rousaki A."/>
            <person name="Vandenabeele P."/>
            <person name="Shawkey M.D."/>
            <person name="Solomon J."/>
        </authorList>
    </citation>
    <scope>NUCLEOTIDE SEQUENCE [LARGE SCALE GENOMIC DNA]</scope>
    <source>
        <strain evidence="20">SS15</strain>
    </source>
</reference>
<keyword evidence="4" id="KW-1003">Cell membrane</keyword>
<feature type="domain" description="LRRC8 pannexin-like TM region" evidence="18">
    <location>
        <begin position="58"/>
        <end position="389"/>
    </location>
</feature>
<keyword evidence="12" id="KW-0407">Ion channel</keyword>
<feature type="transmembrane region" description="Helical" evidence="17">
    <location>
        <begin position="983"/>
        <end position="1003"/>
    </location>
</feature>
<dbReference type="InterPro" id="IPR032675">
    <property type="entry name" value="LRR_dom_sf"/>
</dbReference>
<organism evidence="19">
    <name type="scientific">Lamprotornis superbus</name>
    <dbReference type="NCBI Taxonomy" id="245042"/>
    <lineage>
        <taxon>Eukaryota</taxon>
        <taxon>Metazoa</taxon>
        <taxon>Chordata</taxon>
        <taxon>Craniata</taxon>
        <taxon>Vertebrata</taxon>
        <taxon>Euteleostomi</taxon>
        <taxon>Archelosauria</taxon>
        <taxon>Archosauria</taxon>
        <taxon>Dinosauria</taxon>
        <taxon>Saurischia</taxon>
        <taxon>Theropoda</taxon>
        <taxon>Coelurosauria</taxon>
        <taxon>Aves</taxon>
        <taxon>Neognathae</taxon>
        <taxon>Neoaves</taxon>
        <taxon>Telluraves</taxon>
        <taxon>Australaves</taxon>
        <taxon>Passeriformes</taxon>
        <taxon>Sturnidae</taxon>
        <taxon>Lamprotornis</taxon>
    </lineage>
</organism>
<feature type="transmembrane region" description="Helical" evidence="17">
    <location>
        <begin position="1178"/>
        <end position="1199"/>
    </location>
</feature>
<comment type="catalytic activity">
    <reaction evidence="14">
        <text>taurine(out) = taurine(in)</text>
        <dbReference type="Rhea" id="RHEA:66328"/>
        <dbReference type="ChEBI" id="CHEBI:507393"/>
    </reaction>
</comment>
<dbReference type="Pfam" id="PF13855">
    <property type="entry name" value="LRR_8"/>
    <property type="match status" value="4"/>
</dbReference>
<evidence type="ECO:0000256" key="10">
    <source>
        <dbReference type="ARBA" id="ARBA00023136"/>
    </source>
</evidence>
<dbReference type="PANTHER" id="PTHR48051">
    <property type="match status" value="1"/>
</dbReference>
<keyword evidence="3" id="KW-0813">Transport</keyword>
<reference evidence="20" key="3">
    <citation type="submission" date="2022-01" db="EMBL/GenBank/DDBJ databases">
        <authorList>
            <person name="Rubenstein D.R."/>
        </authorList>
    </citation>
    <scope>NUCLEOTIDE SEQUENCE</scope>
    <source>
        <strain evidence="20">SS15</strain>
        <tissue evidence="20">Liver</tissue>
    </source>
</reference>
<dbReference type="InterPro" id="IPR021040">
    <property type="entry name" value="LRRC8_Pannexin-like"/>
</dbReference>
<keyword evidence="7" id="KW-0677">Repeat</keyword>
<feature type="transmembrane region" description="Helical" evidence="17">
    <location>
        <begin position="177"/>
        <end position="199"/>
    </location>
</feature>
<evidence type="ECO:0000256" key="15">
    <source>
        <dbReference type="ARBA" id="ARBA00024167"/>
    </source>
</evidence>
<comment type="catalytic activity">
    <reaction evidence="15">
        <text>chloride(in) = chloride(out)</text>
        <dbReference type="Rhea" id="RHEA:29823"/>
        <dbReference type="ChEBI" id="CHEBI:17996"/>
    </reaction>
</comment>
<name>A0A835P250_9PASS</name>
<dbReference type="PANTHER" id="PTHR48051:SF58">
    <property type="entry name" value="VOLUME-REGULATED ANION CHANNEL SUBUNIT LRRC8E"/>
    <property type="match status" value="1"/>
</dbReference>
<evidence type="ECO:0000313" key="19">
    <source>
        <dbReference type="EMBL" id="KAG0131345.1"/>
    </source>
</evidence>
<dbReference type="Pfam" id="PF12534">
    <property type="entry name" value="Pannexin_like"/>
    <property type="match status" value="2"/>
</dbReference>
<keyword evidence="6 17" id="KW-0812">Transmembrane</keyword>
<dbReference type="InterPro" id="IPR001611">
    <property type="entry name" value="Leu-rich_rpt"/>
</dbReference>
<dbReference type="EMBL" id="JADDUC010000009">
    <property type="protein sequence ID" value="KAG0131345.1"/>
    <property type="molecule type" value="Genomic_DNA"/>
</dbReference>
<protein>
    <recommendedName>
        <fullName evidence="18">LRRC8 pannexin-like TM region domain-containing protein</fullName>
    </recommendedName>
</protein>
<keyword evidence="10 17" id="KW-0472">Membrane</keyword>
<comment type="catalytic activity">
    <reaction evidence="13">
        <text>iodide(out) = iodide(in)</text>
        <dbReference type="Rhea" id="RHEA:66324"/>
        <dbReference type="ChEBI" id="CHEBI:16382"/>
    </reaction>
</comment>
<comment type="caution">
    <text evidence="19">The sequence shown here is derived from an EMBL/GenBank/DDBJ whole genome shotgun (WGS) entry which is preliminary data.</text>
</comment>
<evidence type="ECO:0000259" key="18">
    <source>
        <dbReference type="Pfam" id="PF12534"/>
    </source>
</evidence>
<accession>A0A835P250</accession>
<evidence type="ECO:0000256" key="3">
    <source>
        <dbReference type="ARBA" id="ARBA00022448"/>
    </source>
</evidence>
<evidence type="ECO:0000256" key="7">
    <source>
        <dbReference type="ARBA" id="ARBA00022737"/>
    </source>
</evidence>
<feature type="transmembrane region" description="Helical" evidence="17">
    <location>
        <begin position="317"/>
        <end position="335"/>
    </location>
</feature>
<evidence type="ECO:0000256" key="4">
    <source>
        <dbReference type="ARBA" id="ARBA00022475"/>
    </source>
</evidence>